<dbReference type="Proteomes" id="UP000626220">
    <property type="component" value="Unassembled WGS sequence"/>
</dbReference>
<evidence type="ECO:0000256" key="1">
    <source>
        <dbReference type="ARBA" id="ARBA00023015"/>
    </source>
</evidence>
<evidence type="ECO:0000259" key="4">
    <source>
        <dbReference type="PROSITE" id="PS50949"/>
    </source>
</evidence>
<dbReference type="AlphaFoldDB" id="A0A8J3M5M1"/>
<dbReference type="GO" id="GO:0003677">
    <property type="term" value="F:DNA binding"/>
    <property type="evidence" value="ECO:0007669"/>
    <property type="project" value="UniProtKB-KW"/>
</dbReference>
<dbReference type="InterPro" id="IPR008920">
    <property type="entry name" value="TF_FadR/GntR_C"/>
</dbReference>
<dbReference type="Gene3D" id="1.20.120.530">
    <property type="entry name" value="GntR ligand-binding domain-like"/>
    <property type="match status" value="1"/>
</dbReference>
<reference evidence="5" key="1">
    <citation type="journal article" date="2014" name="Int. J. Syst. Evol. Microbiol.">
        <title>Complete genome sequence of Corynebacterium casei LMG S-19264T (=DSM 44701T), isolated from a smear-ripened cheese.</title>
        <authorList>
            <consortium name="US DOE Joint Genome Institute (JGI-PGF)"/>
            <person name="Walter F."/>
            <person name="Albersmeier A."/>
            <person name="Kalinowski J."/>
            <person name="Ruckert C."/>
        </authorList>
    </citation>
    <scope>NUCLEOTIDE SEQUENCE</scope>
    <source>
        <strain evidence="5">KCTC 42650</strain>
    </source>
</reference>
<dbReference type="Gene3D" id="1.10.10.10">
    <property type="entry name" value="Winged helix-like DNA-binding domain superfamily/Winged helix DNA-binding domain"/>
    <property type="match status" value="1"/>
</dbReference>
<evidence type="ECO:0000313" key="5">
    <source>
        <dbReference type="EMBL" id="GHF43304.1"/>
    </source>
</evidence>
<dbReference type="SMART" id="SM00345">
    <property type="entry name" value="HTH_GNTR"/>
    <property type="match status" value="1"/>
</dbReference>
<dbReference type="PANTHER" id="PTHR43537">
    <property type="entry name" value="TRANSCRIPTIONAL REGULATOR, GNTR FAMILY"/>
    <property type="match status" value="1"/>
</dbReference>
<dbReference type="Pfam" id="PF00392">
    <property type="entry name" value="GntR"/>
    <property type="match status" value="1"/>
</dbReference>
<evidence type="ECO:0000256" key="3">
    <source>
        <dbReference type="ARBA" id="ARBA00023163"/>
    </source>
</evidence>
<keyword evidence="1" id="KW-0805">Transcription regulation</keyword>
<name>A0A8J3M5M1_9RHOB</name>
<dbReference type="CDD" id="cd07377">
    <property type="entry name" value="WHTH_GntR"/>
    <property type="match status" value="1"/>
</dbReference>
<proteinExistence type="predicted"/>
<sequence length="232" mass="25514">MTKPDSNVSRVYAALRRMAADFELKPDERINESALSLQLGASRTPLREALNRLVAEGFLTFRSGRGFYCRSLSPALVMELYEARVAVESETARLAALKASDASLDALLAHVEAGAAEYAASGDAARLLEMDEAFHLEIAALSGNSELRRMVENLNDRVRFIRLMFMKRMIGSGTPQLARLAAHRTIAAAIASRDGEAAAQVMRGHIERRREDAAEAVRIAYSQLYVPDEETS</sequence>
<dbReference type="GO" id="GO:0003700">
    <property type="term" value="F:DNA-binding transcription factor activity"/>
    <property type="evidence" value="ECO:0007669"/>
    <property type="project" value="InterPro"/>
</dbReference>
<dbReference type="EMBL" id="BNCJ01000002">
    <property type="protein sequence ID" value="GHF43304.1"/>
    <property type="molecule type" value="Genomic_DNA"/>
</dbReference>
<keyword evidence="3" id="KW-0804">Transcription</keyword>
<dbReference type="InterPro" id="IPR036388">
    <property type="entry name" value="WH-like_DNA-bd_sf"/>
</dbReference>
<reference evidence="5" key="2">
    <citation type="submission" date="2020-09" db="EMBL/GenBank/DDBJ databases">
        <authorList>
            <person name="Sun Q."/>
            <person name="Kim S."/>
        </authorList>
    </citation>
    <scope>NUCLEOTIDE SEQUENCE</scope>
    <source>
        <strain evidence="5">KCTC 42650</strain>
    </source>
</reference>
<dbReference type="InterPro" id="IPR000524">
    <property type="entry name" value="Tscrpt_reg_HTH_GntR"/>
</dbReference>
<protein>
    <submittedName>
        <fullName evidence="5">Transcriptional regulator</fullName>
    </submittedName>
</protein>
<dbReference type="RefSeq" id="WP_189679309.1">
    <property type="nucleotide sequence ID" value="NZ_BNCJ01000002.1"/>
</dbReference>
<dbReference type="InterPro" id="IPR036390">
    <property type="entry name" value="WH_DNA-bd_sf"/>
</dbReference>
<dbReference type="InterPro" id="IPR011711">
    <property type="entry name" value="GntR_C"/>
</dbReference>
<dbReference type="SUPFAM" id="SSF46785">
    <property type="entry name" value="Winged helix' DNA-binding domain"/>
    <property type="match status" value="1"/>
</dbReference>
<comment type="caution">
    <text evidence="5">The sequence shown here is derived from an EMBL/GenBank/DDBJ whole genome shotgun (WGS) entry which is preliminary data.</text>
</comment>
<evidence type="ECO:0000256" key="2">
    <source>
        <dbReference type="ARBA" id="ARBA00023125"/>
    </source>
</evidence>
<dbReference type="PROSITE" id="PS50949">
    <property type="entry name" value="HTH_GNTR"/>
    <property type="match status" value="1"/>
</dbReference>
<dbReference type="SUPFAM" id="SSF48008">
    <property type="entry name" value="GntR ligand-binding domain-like"/>
    <property type="match status" value="1"/>
</dbReference>
<dbReference type="Pfam" id="PF07729">
    <property type="entry name" value="FCD"/>
    <property type="match status" value="1"/>
</dbReference>
<gene>
    <name evidence="5" type="ORF">GCM10017056_14000</name>
</gene>
<accession>A0A8J3M5M1</accession>
<feature type="domain" description="HTH gntR-type" evidence="4">
    <location>
        <begin position="5"/>
        <end position="72"/>
    </location>
</feature>
<organism evidence="5 6">
    <name type="scientific">Seohaeicola zhoushanensis</name>
    <dbReference type="NCBI Taxonomy" id="1569283"/>
    <lineage>
        <taxon>Bacteria</taxon>
        <taxon>Pseudomonadati</taxon>
        <taxon>Pseudomonadota</taxon>
        <taxon>Alphaproteobacteria</taxon>
        <taxon>Rhodobacterales</taxon>
        <taxon>Roseobacteraceae</taxon>
        <taxon>Seohaeicola</taxon>
    </lineage>
</organism>
<keyword evidence="6" id="KW-1185">Reference proteome</keyword>
<dbReference type="SMART" id="SM00895">
    <property type="entry name" value="FCD"/>
    <property type="match status" value="1"/>
</dbReference>
<evidence type="ECO:0000313" key="6">
    <source>
        <dbReference type="Proteomes" id="UP000626220"/>
    </source>
</evidence>
<dbReference type="PANTHER" id="PTHR43537:SF45">
    <property type="entry name" value="GNTR FAMILY REGULATORY PROTEIN"/>
    <property type="match status" value="1"/>
</dbReference>
<keyword evidence="2" id="KW-0238">DNA-binding</keyword>